<evidence type="ECO:0000256" key="8">
    <source>
        <dbReference type="ARBA" id="ARBA00023288"/>
    </source>
</evidence>
<keyword evidence="7" id="KW-0807">Transducer</keyword>
<dbReference type="InterPro" id="IPR036397">
    <property type="entry name" value="RNaseH_sf"/>
</dbReference>
<dbReference type="InterPro" id="IPR001019">
    <property type="entry name" value="Gprotein_alpha_su"/>
</dbReference>
<dbReference type="Gene3D" id="3.30.420.10">
    <property type="entry name" value="Ribonuclease H-like superfamily/Ribonuclease H"/>
    <property type="match status" value="1"/>
</dbReference>
<feature type="non-terminal residue" evidence="9">
    <location>
        <position position="1"/>
    </location>
</feature>
<dbReference type="PROSITE" id="PS51882">
    <property type="entry name" value="G_ALPHA"/>
    <property type="match status" value="1"/>
</dbReference>
<dbReference type="Pfam" id="PF00503">
    <property type="entry name" value="G-alpha"/>
    <property type="match status" value="1"/>
</dbReference>
<gene>
    <name evidence="9" type="ORF">ANN_24257</name>
</gene>
<keyword evidence="4" id="KW-0460">Magnesium</keyword>
<dbReference type="SUPFAM" id="SSF52540">
    <property type="entry name" value="P-loop containing nucleoside triphosphate hydrolases"/>
    <property type="match status" value="1"/>
</dbReference>
<evidence type="ECO:0000256" key="2">
    <source>
        <dbReference type="ARBA" id="ARBA00022723"/>
    </source>
</evidence>
<keyword evidence="8" id="KW-0449">Lipoprotein</keyword>
<sequence>LFDVGGQRSERKKWIHCFEDVTAIIFCVAMSEYDQVLHEDETTIANRDTSSHVCDLMTSYDINIHSQHHPASFHSLETFSWLEYCSPTRRSTVKGMCLLLRHILERIKKSWELLLNVQNGSLPPQYIPNNDVQQSDIPTGLLLMEYHYRHVQSEHLVPPVFVVLWRTLCPREPPRDGVPAHFHVNVRNFLHHTLNQRWLGRRGSAAEFPPRSPDLTPPDLYLWGALKDTVYTTNTGGTERVIAGKTTISELSLGRNLNTFQRYVVDKKRHHLAQPESTKMLDAEMGIVPHMRICASLTFTELIALSDIIFTVPVPPSRSS</sequence>
<dbReference type="Gene3D" id="3.40.50.300">
    <property type="entry name" value="P-loop containing nucleotide triphosphate hydrolases"/>
    <property type="match status" value="1"/>
</dbReference>
<keyword evidence="6" id="KW-0564">Palmitate</keyword>
<keyword evidence="1" id="KW-0519">Myristate</keyword>
<evidence type="ECO:0000256" key="3">
    <source>
        <dbReference type="ARBA" id="ARBA00022741"/>
    </source>
</evidence>
<evidence type="ECO:0000256" key="5">
    <source>
        <dbReference type="ARBA" id="ARBA00023134"/>
    </source>
</evidence>
<comment type="caution">
    <text evidence="9">The sequence shown here is derived from an EMBL/GenBank/DDBJ whole genome shotgun (WGS) entry which is preliminary data.</text>
</comment>
<protein>
    <submittedName>
        <fullName evidence="9">Uncharacterized protein</fullName>
    </submittedName>
</protein>
<evidence type="ECO:0000256" key="7">
    <source>
        <dbReference type="ARBA" id="ARBA00023224"/>
    </source>
</evidence>
<keyword evidence="10" id="KW-1185">Reference proteome</keyword>
<dbReference type="Proteomes" id="UP001148838">
    <property type="component" value="Unassembled WGS sequence"/>
</dbReference>
<organism evidence="9 10">
    <name type="scientific">Periplaneta americana</name>
    <name type="common">American cockroach</name>
    <name type="synonym">Blatta americana</name>
    <dbReference type="NCBI Taxonomy" id="6978"/>
    <lineage>
        <taxon>Eukaryota</taxon>
        <taxon>Metazoa</taxon>
        <taxon>Ecdysozoa</taxon>
        <taxon>Arthropoda</taxon>
        <taxon>Hexapoda</taxon>
        <taxon>Insecta</taxon>
        <taxon>Pterygota</taxon>
        <taxon>Neoptera</taxon>
        <taxon>Polyneoptera</taxon>
        <taxon>Dictyoptera</taxon>
        <taxon>Blattodea</taxon>
        <taxon>Blattoidea</taxon>
        <taxon>Blattidae</taxon>
        <taxon>Blattinae</taxon>
        <taxon>Periplaneta</taxon>
    </lineage>
</organism>
<evidence type="ECO:0000256" key="6">
    <source>
        <dbReference type="ARBA" id="ARBA00023139"/>
    </source>
</evidence>
<evidence type="ECO:0000313" key="9">
    <source>
        <dbReference type="EMBL" id="KAJ4428240.1"/>
    </source>
</evidence>
<evidence type="ECO:0000313" key="10">
    <source>
        <dbReference type="Proteomes" id="UP001148838"/>
    </source>
</evidence>
<dbReference type="PANTHER" id="PTHR10218:SF362">
    <property type="entry name" value="G PROTEIN ALPHA O SUBUNIT"/>
    <property type="match status" value="1"/>
</dbReference>
<reference evidence="9 10" key="1">
    <citation type="journal article" date="2022" name="Allergy">
        <title>Genome assembly and annotation of Periplaneta americana reveal a comprehensive cockroach allergen profile.</title>
        <authorList>
            <person name="Wang L."/>
            <person name="Xiong Q."/>
            <person name="Saelim N."/>
            <person name="Wang L."/>
            <person name="Nong W."/>
            <person name="Wan A.T."/>
            <person name="Shi M."/>
            <person name="Liu X."/>
            <person name="Cao Q."/>
            <person name="Hui J.H.L."/>
            <person name="Sookrung N."/>
            <person name="Leung T.F."/>
            <person name="Tungtrongchitr A."/>
            <person name="Tsui S.K.W."/>
        </authorList>
    </citation>
    <scope>NUCLEOTIDE SEQUENCE [LARGE SCALE GENOMIC DNA]</scope>
    <source>
        <strain evidence="9">PWHHKU_190912</strain>
    </source>
</reference>
<name>A0ABQ8S317_PERAM</name>
<keyword evidence="2" id="KW-0479">Metal-binding</keyword>
<proteinExistence type="predicted"/>
<dbReference type="InterPro" id="IPR027417">
    <property type="entry name" value="P-loop_NTPase"/>
</dbReference>
<keyword evidence="3" id="KW-0547">Nucleotide-binding</keyword>
<accession>A0ABQ8S317</accession>
<evidence type="ECO:0000256" key="1">
    <source>
        <dbReference type="ARBA" id="ARBA00022707"/>
    </source>
</evidence>
<dbReference type="EMBL" id="JAJSOF020000037">
    <property type="protein sequence ID" value="KAJ4428240.1"/>
    <property type="molecule type" value="Genomic_DNA"/>
</dbReference>
<dbReference type="PANTHER" id="PTHR10218">
    <property type="entry name" value="GTP-BINDING PROTEIN ALPHA SUBUNIT"/>
    <property type="match status" value="1"/>
</dbReference>
<evidence type="ECO:0000256" key="4">
    <source>
        <dbReference type="ARBA" id="ARBA00022842"/>
    </source>
</evidence>
<keyword evidence="5" id="KW-0342">GTP-binding</keyword>